<keyword evidence="9" id="KW-0966">Cell projection</keyword>
<evidence type="ECO:0000256" key="1">
    <source>
        <dbReference type="ARBA" id="ARBA00004138"/>
    </source>
</evidence>
<sequence length="350" mass="40013">MPVQMHEADTIAVEDTTVASENDDENHEIADNFHVKPAPRRFSFGKIPVPPVALTVSNIQEAAALEITDQQPQTESKVQLKPRKSSVTPDVFKNFRESNERKNTPAKEQIVHVETKGRFRDMKKGLFQFERLREQERDEAYQQQRHILVPSIFHNIAHAYHTQRAVNQFSIIVQGFLAGISLTLAVFAFNFAEEVLLRGYKWMSVPIHAAFVAAFTLGVVTSIDRMGVYKSQHFTSWTHLKEVIVNNGFISVIIWSVGLLATLMCIRFDTKLFHENMETVPHDLITLWRICCVIRAISASVGWLFLAFRPDSDIVSRQLKISLLESIKRSYEADYSEKKDVILKALRMNS</sequence>
<dbReference type="Pfam" id="PF15383">
    <property type="entry name" value="TMEM237"/>
    <property type="match status" value="1"/>
</dbReference>
<evidence type="ECO:0000256" key="6">
    <source>
        <dbReference type="ARBA" id="ARBA00022989"/>
    </source>
</evidence>
<dbReference type="AlphaFoldDB" id="A0A8S1EM81"/>
<evidence type="ECO:0000313" key="13">
    <source>
        <dbReference type="Proteomes" id="UP000494206"/>
    </source>
</evidence>
<evidence type="ECO:0000256" key="9">
    <source>
        <dbReference type="ARBA" id="ARBA00023273"/>
    </source>
</evidence>
<evidence type="ECO:0000256" key="3">
    <source>
        <dbReference type="ARBA" id="ARBA00008783"/>
    </source>
</evidence>
<proteinExistence type="inferred from homology"/>
<comment type="subcellular location">
    <subcellularLocation>
        <location evidence="1">Cell projection</location>
        <location evidence="1">Cilium</location>
    </subcellularLocation>
    <subcellularLocation>
        <location evidence="2">Membrane</location>
        <topology evidence="2">Multi-pass membrane protein</topology>
    </subcellularLocation>
</comment>
<evidence type="ECO:0000256" key="11">
    <source>
        <dbReference type="SAM" id="Phobius"/>
    </source>
</evidence>
<comment type="function">
    <text evidence="10">Component of the transition zone in primary cilia. Required for ciliogenesis.</text>
</comment>
<evidence type="ECO:0000313" key="12">
    <source>
        <dbReference type="EMBL" id="CAB3400451.1"/>
    </source>
</evidence>
<feature type="transmembrane region" description="Helical" evidence="11">
    <location>
        <begin position="243"/>
        <end position="266"/>
    </location>
</feature>
<name>A0A8S1EM81_9PELO</name>
<dbReference type="GO" id="GO:0035869">
    <property type="term" value="C:ciliary transition zone"/>
    <property type="evidence" value="ECO:0007669"/>
    <property type="project" value="TreeGrafter"/>
</dbReference>
<reference evidence="12 13" key="1">
    <citation type="submission" date="2020-04" db="EMBL/GenBank/DDBJ databases">
        <authorList>
            <person name="Laetsch R D."/>
            <person name="Stevens L."/>
            <person name="Kumar S."/>
            <person name="Blaxter L. M."/>
        </authorList>
    </citation>
    <scope>NUCLEOTIDE SEQUENCE [LARGE SCALE GENOMIC DNA]</scope>
</reference>
<protein>
    <submittedName>
        <fullName evidence="12">Uncharacterized protein</fullName>
    </submittedName>
</protein>
<keyword evidence="8 11" id="KW-0472">Membrane</keyword>
<keyword evidence="7" id="KW-0969">Cilium</keyword>
<keyword evidence="5" id="KW-0970">Cilium biogenesis/degradation</keyword>
<organism evidence="12 13">
    <name type="scientific">Caenorhabditis bovis</name>
    <dbReference type="NCBI Taxonomy" id="2654633"/>
    <lineage>
        <taxon>Eukaryota</taxon>
        <taxon>Metazoa</taxon>
        <taxon>Ecdysozoa</taxon>
        <taxon>Nematoda</taxon>
        <taxon>Chromadorea</taxon>
        <taxon>Rhabditida</taxon>
        <taxon>Rhabditina</taxon>
        <taxon>Rhabditomorpha</taxon>
        <taxon>Rhabditoidea</taxon>
        <taxon>Rhabditidae</taxon>
        <taxon>Peloderinae</taxon>
        <taxon>Caenorhabditis</taxon>
    </lineage>
</organism>
<dbReference type="Proteomes" id="UP000494206">
    <property type="component" value="Unassembled WGS sequence"/>
</dbReference>
<comment type="caution">
    <text evidence="12">The sequence shown here is derived from an EMBL/GenBank/DDBJ whole genome shotgun (WGS) entry which is preliminary data.</text>
</comment>
<feature type="transmembrane region" description="Helical" evidence="11">
    <location>
        <begin position="204"/>
        <end position="223"/>
    </location>
</feature>
<keyword evidence="4 11" id="KW-0812">Transmembrane</keyword>
<dbReference type="PANTHER" id="PTHR28388">
    <property type="entry name" value="TRANSMEMBRANE PROTEIN 237"/>
    <property type="match status" value="1"/>
</dbReference>
<evidence type="ECO:0000256" key="8">
    <source>
        <dbReference type="ARBA" id="ARBA00023136"/>
    </source>
</evidence>
<gene>
    <name evidence="12" type="ORF">CBOVIS_LOCUS3392</name>
</gene>
<dbReference type="OrthoDB" id="550113at2759"/>
<evidence type="ECO:0000256" key="7">
    <source>
        <dbReference type="ARBA" id="ARBA00023069"/>
    </source>
</evidence>
<feature type="transmembrane region" description="Helical" evidence="11">
    <location>
        <begin position="171"/>
        <end position="192"/>
    </location>
</feature>
<dbReference type="EMBL" id="CADEPM010000002">
    <property type="protein sequence ID" value="CAB3400451.1"/>
    <property type="molecule type" value="Genomic_DNA"/>
</dbReference>
<dbReference type="GO" id="GO:0016020">
    <property type="term" value="C:membrane"/>
    <property type="evidence" value="ECO:0007669"/>
    <property type="project" value="UniProtKB-SubCell"/>
</dbReference>
<accession>A0A8S1EM81</accession>
<evidence type="ECO:0000256" key="10">
    <source>
        <dbReference type="ARBA" id="ARBA00025631"/>
    </source>
</evidence>
<feature type="transmembrane region" description="Helical" evidence="11">
    <location>
        <begin position="287"/>
        <end position="308"/>
    </location>
</feature>
<evidence type="ECO:0000256" key="4">
    <source>
        <dbReference type="ARBA" id="ARBA00022692"/>
    </source>
</evidence>
<dbReference type="InterPro" id="IPR029409">
    <property type="entry name" value="TMEM237"/>
</dbReference>
<evidence type="ECO:0000256" key="2">
    <source>
        <dbReference type="ARBA" id="ARBA00004141"/>
    </source>
</evidence>
<evidence type="ECO:0000256" key="5">
    <source>
        <dbReference type="ARBA" id="ARBA00022794"/>
    </source>
</evidence>
<keyword evidence="6 11" id="KW-1133">Transmembrane helix</keyword>
<comment type="similarity">
    <text evidence="3">Belongs to the TMEM237 family.</text>
</comment>
<keyword evidence="13" id="KW-1185">Reference proteome</keyword>
<dbReference type="PANTHER" id="PTHR28388:SF1">
    <property type="entry name" value="TRANSMEMBRANE PROTEIN 237"/>
    <property type="match status" value="1"/>
</dbReference>
<dbReference type="GO" id="GO:0060271">
    <property type="term" value="P:cilium assembly"/>
    <property type="evidence" value="ECO:0007669"/>
    <property type="project" value="TreeGrafter"/>
</dbReference>